<dbReference type="Pfam" id="PF20013">
    <property type="entry name" value="GAP1-N2"/>
    <property type="match status" value="1"/>
</dbReference>
<dbReference type="InterPro" id="IPR049532">
    <property type="entry name" value="GAP1-like_C"/>
</dbReference>
<reference evidence="4" key="1">
    <citation type="submission" date="2023-02" db="EMBL/GenBank/DDBJ databases">
        <title>Actinomadura rubrobrunea NBRC 14622.</title>
        <authorList>
            <person name="Ichikawa N."/>
            <person name="Sato H."/>
            <person name="Tonouchi N."/>
        </authorList>
    </citation>
    <scope>NUCLEOTIDE SEQUENCE</scope>
    <source>
        <strain evidence="4">NBRC 14622</strain>
    </source>
</reference>
<dbReference type="InterPro" id="IPR045401">
    <property type="entry name" value="GAP1-M"/>
</dbReference>
<accession>A0A9W6USR4</accession>
<evidence type="ECO:0000259" key="3">
    <source>
        <dbReference type="Pfam" id="PF20052"/>
    </source>
</evidence>
<keyword evidence="5" id="KW-1185">Reference proteome</keyword>
<evidence type="ECO:0000259" key="1">
    <source>
        <dbReference type="Pfam" id="PF20013"/>
    </source>
</evidence>
<comment type="caution">
    <text evidence="4">The sequence shown here is derived from an EMBL/GenBank/DDBJ whole genome shotgun (WGS) entry which is preliminary data.</text>
</comment>
<dbReference type="RefSeq" id="WP_067913448.1">
    <property type="nucleotide sequence ID" value="NZ_BSRZ01000001.1"/>
</dbReference>
<evidence type="ECO:0000313" key="4">
    <source>
        <dbReference type="EMBL" id="GLW61879.1"/>
    </source>
</evidence>
<name>A0A9W6USR4_9ACTN</name>
<feature type="domain" description="GTPase-associated protein 1 middle" evidence="2">
    <location>
        <begin position="153"/>
        <end position="248"/>
    </location>
</feature>
<dbReference type="Pfam" id="PF20052">
    <property type="entry name" value="GAP1-C"/>
    <property type="match status" value="1"/>
</dbReference>
<dbReference type="InterPro" id="IPR045402">
    <property type="entry name" value="GAP1-N2"/>
</dbReference>
<proteinExistence type="predicted"/>
<evidence type="ECO:0000259" key="2">
    <source>
        <dbReference type="Pfam" id="PF20014"/>
    </source>
</evidence>
<sequence>MQFQQLYYTSCRSGLSGYAGYQFNAVTPGVSPEVMNEVEALSSYEPPATLGHSPTPEQIAACPVNLCFVPGPRPIVANVAFTGTDYSGRFGNYFAHALVPADGTVWEGPPPIQLWRAPLWTQETAAHPDLPPLRGPLPTGPLDRGAVDDFLDRAAGRARLPALLAAAERAVLDQERSVVIYARDADEVARWIAALSFLLPPPLAARMSFATYQFRPSYSRHHVIGTVPGAEIALDERSFEAFYLFDFASGGASDVEAGPPAQLLAATGAAAAEPLWRTAARLAAGDELRLADWYPPVVAAALLDGGLGIGPADLDAVCAWLSEHAPRLGRDVVGRVGAAALDHEAASPAHLSRLADAAAASGVGELLALAEKRLVADQLAAAPTTARQVATLRSAAARDLAARRYTELLADADADAVVRLLGMAEAHGVSPDPLVLHDCGLRVVGPELLSTPTDTGLHEAVRQWSELRTGALEHLGRFPGDSRLFALFDAGFERAVPADELAGMPSLLQARLVARARRHPERRVDTALEVLSMRGPSGRIDNALLLALWPDGWSFDDARALLARLPERCAGDSVFVPWVERLPHERLTPGDADAYGALCDTLAELPLAAMLKTGLRDRLKAMTTIREAERRFAEAVRKRRDAESLAAGEALLAAYDAPVVEPARDYLRIRLAALLPTLPHDLRAALLVRAPDEVVRDHLAQVERGLDGDEAAAVAVAGAAFTTLCAAARRKDGKKVADGLQAVLLHRLPDWRKRRLNAVEREVRRRSVRMAEEFKRWRSRHCRPRRGWLAVWSKPH</sequence>
<dbReference type="AlphaFoldDB" id="A0A9W6USR4"/>
<protein>
    <submittedName>
        <fullName evidence="4">Uncharacterized protein</fullName>
    </submittedName>
</protein>
<dbReference type="Pfam" id="PF20014">
    <property type="entry name" value="GAP1-M"/>
    <property type="match status" value="1"/>
</dbReference>
<feature type="domain" description="GTPase-associated protein 1-like C-terminal" evidence="3">
    <location>
        <begin position="276"/>
        <end position="774"/>
    </location>
</feature>
<feature type="domain" description="GTPase-associated protein 1 N-terminal" evidence="1">
    <location>
        <begin position="3"/>
        <end position="134"/>
    </location>
</feature>
<organism evidence="4 5">
    <name type="scientific">Actinomadura rubrobrunea</name>
    <dbReference type="NCBI Taxonomy" id="115335"/>
    <lineage>
        <taxon>Bacteria</taxon>
        <taxon>Bacillati</taxon>
        <taxon>Actinomycetota</taxon>
        <taxon>Actinomycetes</taxon>
        <taxon>Streptosporangiales</taxon>
        <taxon>Thermomonosporaceae</taxon>
        <taxon>Actinomadura</taxon>
    </lineage>
</organism>
<gene>
    <name evidence="4" type="ORF">Arub01_01230</name>
</gene>
<dbReference type="Proteomes" id="UP001165124">
    <property type="component" value="Unassembled WGS sequence"/>
</dbReference>
<evidence type="ECO:0000313" key="5">
    <source>
        <dbReference type="Proteomes" id="UP001165124"/>
    </source>
</evidence>
<dbReference type="EMBL" id="BSRZ01000001">
    <property type="protein sequence ID" value="GLW61879.1"/>
    <property type="molecule type" value="Genomic_DNA"/>
</dbReference>